<evidence type="ECO:0000313" key="19">
    <source>
        <dbReference type="Proteomes" id="UP001160130"/>
    </source>
</evidence>
<accession>A0ABT6L2E7</accession>
<feature type="active site" evidence="16">
    <location>
        <position position="108"/>
    </location>
</feature>
<organism evidence="18 19">
    <name type="scientific">Mycolicibacterium frederiksbergense</name>
    <dbReference type="NCBI Taxonomy" id="117567"/>
    <lineage>
        <taxon>Bacteria</taxon>
        <taxon>Bacillati</taxon>
        <taxon>Actinomycetota</taxon>
        <taxon>Actinomycetes</taxon>
        <taxon>Mycobacteriales</taxon>
        <taxon>Mycobacteriaceae</taxon>
        <taxon>Mycolicibacterium</taxon>
    </lineage>
</organism>
<dbReference type="InterPro" id="IPR022880">
    <property type="entry name" value="DNApol_IV"/>
</dbReference>
<evidence type="ECO:0000256" key="10">
    <source>
        <dbReference type="ARBA" id="ARBA00022842"/>
    </source>
</evidence>
<dbReference type="RefSeq" id="WP_280833741.1">
    <property type="nucleotide sequence ID" value="NZ_JARXVE010000006.1"/>
</dbReference>
<sequence>MTAWVLHVDLDQFLASVELRRHPELQGLPVIVGGSGDPTEPRKVVTCASYQAREFGVHAGMPLRTAARKCPDATFLPSDPDAYDAASEQVMGLLRDLGYPLEVWGWDEAYLGAEVTDPVELAERIRTVIAAETGLSCSVGISDNKQRAKVATGLAKPLRTRGANQPERTRGADQAPGVYVLTEANWMSVMGDRPTDALWGVGPKTTKKLAALGIDTVADLAATDATVLTAAFGPTTGLWILLLAKGGGDTEVSSEPWIPRSRSHVVTFAKDLTERTEIDAAIRELTRRTLDEVVEQGRIVTRVAVTVRTSTFYTRTKIRKLPEPGIDIGRITDTALAVLDQFELDRPIRLLGVRLELAMDPVESAGPAVSTGQ</sequence>
<comment type="function">
    <text evidence="14 16">Poorly processive, error-prone DNA polymerase involved in untargeted mutagenesis. Copies undamaged DNA at stalled replication forks, which arise in vivo from mismatched or misaligned primer ends. These misaligned primers can be extended by PolIV. Exhibits no 3'-5' exonuclease (proofreading) activity. May be involved in translesional synthesis, in conjunction with the beta clamp from PolIII.</text>
</comment>
<name>A0ABT6L2E7_9MYCO</name>
<dbReference type="PROSITE" id="PS50173">
    <property type="entry name" value="UMUC"/>
    <property type="match status" value="1"/>
</dbReference>
<evidence type="ECO:0000259" key="17">
    <source>
        <dbReference type="PROSITE" id="PS50173"/>
    </source>
</evidence>
<dbReference type="Gene3D" id="1.10.150.20">
    <property type="entry name" value="5' to 3' exonuclease, C-terminal subdomain"/>
    <property type="match status" value="1"/>
</dbReference>
<dbReference type="InterPro" id="IPR036775">
    <property type="entry name" value="DNA_pol_Y-fam_lit_finger_sf"/>
</dbReference>
<comment type="cofactor">
    <cofactor evidence="16">
        <name>Mg(2+)</name>
        <dbReference type="ChEBI" id="CHEBI:18420"/>
    </cofactor>
    <text evidence="16">Binds 2 magnesium ions per subunit.</text>
</comment>
<dbReference type="NCBIfam" id="NF002883">
    <property type="entry name" value="PRK03352.1"/>
    <property type="match status" value="1"/>
</dbReference>
<reference evidence="18 19" key="1">
    <citation type="submission" date="2023-04" db="EMBL/GenBank/DDBJ databases">
        <title>Forest soil microbial communities from Buena Vista Peninsula, Colon Province, Panama.</title>
        <authorList>
            <person name="Bouskill N."/>
        </authorList>
    </citation>
    <scope>NUCLEOTIDE SEQUENCE [LARGE SCALE GENOMIC DNA]</scope>
    <source>
        <strain evidence="18 19">AC80</strain>
    </source>
</reference>
<dbReference type="Pfam" id="PF11799">
    <property type="entry name" value="IMS_C"/>
    <property type="match status" value="1"/>
</dbReference>
<feature type="domain" description="UmuC" evidence="17">
    <location>
        <begin position="5"/>
        <end position="202"/>
    </location>
</feature>
<keyword evidence="7 16" id="KW-0235">DNA replication</keyword>
<dbReference type="SUPFAM" id="SSF100879">
    <property type="entry name" value="Lesion bypass DNA polymerase (Y-family), little finger domain"/>
    <property type="match status" value="1"/>
</dbReference>
<comment type="subunit">
    <text evidence="16">Monomer.</text>
</comment>
<evidence type="ECO:0000256" key="2">
    <source>
        <dbReference type="ARBA" id="ARBA00010945"/>
    </source>
</evidence>
<dbReference type="InterPro" id="IPR017961">
    <property type="entry name" value="DNA_pol_Y-fam_little_finger"/>
</dbReference>
<dbReference type="EC" id="2.7.7.7" evidence="16"/>
<comment type="similarity">
    <text evidence="2 16">Belongs to the DNA polymerase type-Y family.</text>
</comment>
<evidence type="ECO:0000256" key="9">
    <source>
        <dbReference type="ARBA" id="ARBA00022763"/>
    </source>
</evidence>
<dbReference type="SUPFAM" id="SSF56672">
    <property type="entry name" value="DNA/RNA polymerases"/>
    <property type="match status" value="1"/>
</dbReference>
<dbReference type="InterPro" id="IPR043502">
    <property type="entry name" value="DNA/RNA_pol_sf"/>
</dbReference>
<evidence type="ECO:0000256" key="3">
    <source>
        <dbReference type="ARBA" id="ARBA00022457"/>
    </source>
</evidence>
<evidence type="ECO:0000256" key="11">
    <source>
        <dbReference type="ARBA" id="ARBA00022932"/>
    </source>
</evidence>
<protein>
    <recommendedName>
        <fullName evidence="16">DNA polymerase IV</fullName>
        <shortName evidence="16">Pol IV</shortName>
        <ecNumber evidence="16">2.7.7.7</ecNumber>
    </recommendedName>
</protein>
<feature type="binding site" evidence="16">
    <location>
        <position position="107"/>
    </location>
    <ligand>
        <name>Mg(2+)</name>
        <dbReference type="ChEBI" id="CHEBI:18420"/>
    </ligand>
</feature>
<evidence type="ECO:0000256" key="4">
    <source>
        <dbReference type="ARBA" id="ARBA00022490"/>
    </source>
</evidence>
<keyword evidence="11 16" id="KW-0239">DNA-directed DNA polymerase</keyword>
<keyword evidence="9 16" id="KW-0227">DNA damage</keyword>
<evidence type="ECO:0000256" key="16">
    <source>
        <dbReference type="HAMAP-Rule" id="MF_01113"/>
    </source>
</evidence>
<dbReference type="InterPro" id="IPR050116">
    <property type="entry name" value="DNA_polymerase-Y"/>
</dbReference>
<evidence type="ECO:0000256" key="12">
    <source>
        <dbReference type="ARBA" id="ARBA00023125"/>
    </source>
</evidence>
<evidence type="ECO:0000256" key="5">
    <source>
        <dbReference type="ARBA" id="ARBA00022679"/>
    </source>
</evidence>
<keyword evidence="10 16" id="KW-0460">Magnesium</keyword>
<evidence type="ECO:0000256" key="6">
    <source>
        <dbReference type="ARBA" id="ARBA00022695"/>
    </source>
</evidence>
<keyword evidence="8 16" id="KW-0479">Metal-binding</keyword>
<dbReference type="InterPro" id="IPR043128">
    <property type="entry name" value="Rev_trsase/Diguanyl_cyclase"/>
</dbReference>
<feature type="binding site" evidence="16">
    <location>
        <position position="9"/>
    </location>
    <ligand>
        <name>Mg(2+)</name>
        <dbReference type="ChEBI" id="CHEBI:18420"/>
    </ligand>
</feature>
<evidence type="ECO:0000256" key="7">
    <source>
        <dbReference type="ARBA" id="ARBA00022705"/>
    </source>
</evidence>
<gene>
    <name evidence="16" type="primary">dinB</name>
    <name evidence="18" type="ORF">M2272_003776</name>
</gene>
<feature type="site" description="Substrate discrimination" evidence="16">
    <location>
        <position position="14"/>
    </location>
</feature>
<comment type="catalytic activity">
    <reaction evidence="15 16">
        <text>DNA(n) + a 2'-deoxyribonucleoside 5'-triphosphate = DNA(n+1) + diphosphate</text>
        <dbReference type="Rhea" id="RHEA:22508"/>
        <dbReference type="Rhea" id="RHEA-COMP:17339"/>
        <dbReference type="Rhea" id="RHEA-COMP:17340"/>
        <dbReference type="ChEBI" id="CHEBI:33019"/>
        <dbReference type="ChEBI" id="CHEBI:61560"/>
        <dbReference type="ChEBI" id="CHEBI:173112"/>
        <dbReference type="EC" id="2.7.7.7"/>
    </reaction>
</comment>
<dbReference type="InterPro" id="IPR001126">
    <property type="entry name" value="UmuC"/>
</dbReference>
<dbReference type="GO" id="GO:0003887">
    <property type="term" value="F:DNA-directed DNA polymerase activity"/>
    <property type="evidence" value="ECO:0007669"/>
    <property type="project" value="UniProtKB-EC"/>
</dbReference>
<dbReference type="Pfam" id="PF00817">
    <property type="entry name" value="IMS"/>
    <property type="match status" value="1"/>
</dbReference>
<dbReference type="HAMAP" id="MF_01113">
    <property type="entry name" value="DNApol_IV"/>
    <property type="match status" value="1"/>
</dbReference>
<keyword evidence="12 16" id="KW-0238">DNA-binding</keyword>
<keyword evidence="4 16" id="KW-0963">Cytoplasm</keyword>
<evidence type="ECO:0000256" key="14">
    <source>
        <dbReference type="ARBA" id="ARBA00025589"/>
    </source>
</evidence>
<evidence type="ECO:0000256" key="13">
    <source>
        <dbReference type="ARBA" id="ARBA00023204"/>
    </source>
</evidence>
<dbReference type="Gene3D" id="3.40.1170.60">
    <property type="match status" value="1"/>
</dbReference>
<keyword evidence="6 16" id="KW-0548">Nucleotidyltransferase</keyword>
<dbReference type="CDD" id="cd03586">
    <property type="entry name" value="PolY_Pol_IV_kappa"/>
    <property type="match status" value="1"/>
</dbReference>
<evidence type="ECO:0000256" key="1">
    <source>
        <dbReference type="ARBA" id="ARBA00004496"/>
    </source>
</evidence>
<keyword evidence="5 16" id="KW-0808">Transferase</keyword>
<dbReference type="Gene3D" id="3.30.70.270">
    <property type="match status" value="1"/>
</dbReference>
<evidence type="ECO:0000313" key="18">
    <source>
        <dbReference type="EMBL" id="MDH6197123.1"/>
    </source>
</evidence>
<proteinExistence type="inferred from homology"/>
<keyword evidence="19" id="KW-1185">Reference proteome</keyword>
<dbReference type="EMBL" id="JARXVE010000006">
    <property type="protein sequence ID" value="MDH6197123.1"/>
    <property type="molecule type" value="Genomic_DNA"/>
</dbReference>
<dbReference type="Proteomes" id="UP001160130">
    <property type="component" value="Unassembled WGS sequence"/>
</dbReference>
<comment type="caution">
    <text evidence="18">The sequence shown here is derived from an EMBL/GenBank/DDBJ whole genome shotgun (WGS) entry which is preliminary data.</text>
</comment>
<dbReference type="PANTHER" id="PTHR11076:SF33">
    <property type="entry name" value="DNA POLYMERASE KAPPA"/>
    <property type="match status" value="1"/>
</dbReference>
<evidence type="ECO:0000256" key="15">
    <source>
        <dbReference type="ARBA" id="ARBA00049244"/>
    </source>
</evidence>
<evidence type="ECO:0000256" key="8">
    <source>
        <dbReference type="ARBA" id="ARBA00022723"/>
    </source>
</evidence>
<dbReference type="PANTHER" id="PTHR11076">
    <property type="entry name" value="DNA REPAIR POLYMERASE UMUC / TRANSFERASE FAMILY MEMBER"/>
    <property type="match status" value="1"/>
</dbReference>
<comment type="subcellular location">
    <subcellularLocation>
        <location evidence="1 16">Cytoplasm</location>
    </subcellularLocation>
</comment>
<dbReference type="Pfam" id="PF21999">
    <property type="entry name" value="IMS_HHH_1"/>
    <property type="match status" value="1"/>
</dbReference>
<keyword evidence="3 16" id="KW-0515">Mutator protein</keyword>
<dbReference type="InterPro" id="IPR053848">
    <property type="entry name" value="IMS_HHH_1"/>
</dbReference>
<keyword evidence="13 16" id="KW-0234">DNA repair</keyword>
<dbReference type="Gene3D" id="3.30.1490.100">
    <property type="entry name" value="DNA polymerase, Y-family, little finger domain"/>
    <property type="match status" value="1"/>
</dbReference>